<gene>
    <name evidence="1" type="ORF">A6302_03222</name>
</gene>
<dbReference type="AlphaFoldDB" id="A0A1E3GZV3"/>
<organism evidence="1 2">
    <name type="scientific">Methylobrevis pamukkalensis</name>
    <dbReference type="NCBI Taxonomy" id="1439726"/>
    <lineage>
        <taxon>Bacteria</taxon>
        <taxon>Pseudomonadati</taxon>
        <taxon>Pseudomonadota</taxon>
        <taxon>Alphaproteobacteria</taxon>
        <taxon>Hyphomicrobiales</taxon>
        <taxon>Pleomorphomonadaceae</taxon>
        <taxon>Methylobrevis</taxon>
    </lineage>
</organism>
<reference evidence="1 2" key="1">
    <citation type="submission" date="2016-07" db="EMBL/GenBank/DDBJ databases">
        <title>Draft Genome Sequence of Methylobrevis pamukkalensis PK2.</title>
        <authorList>
            <person name="Vasilenko O.V."/>
            <person name="Doronina N.V."/>
            <person name="Shmareva M.N."/>
            <person name="Tarlachkov S.V."/>
            <person name="Mustakhimov I."/>
            <person name="Trotsenko Y.A."/>
        </authorList>
    </citation>
    <scope>NUCLEOTIDE SEQUENCE [LARGE SCALE GENOMIC DNA]</scope>
    <source>
        <strain evidence="1 2">PK2</strain>
    </source>
</reference>
<accession>A0A1E3GZV3</accession>
<sequence length="251" mass="27070">MSVLPRDVPFNWSFLNNEALGAAAGEIVVFANDDMEMLSTGWDDRLRGLLARPEVGAVGARLLYPDRTVQHAGVLMGWKGSVIHDGLHEAEDAEGPGRRWAVTRATAAVTGAFLAARKADVVAAGGLDDRFLPVAYSDIDLALKLRARGLRILVTPRIELIHHESKSRGLDHTDPARAARNRAEAEVMAARWGAAMIADPGRPPAYVQDTMPFRLIVAPSQAIVLDHIRLTAAPNLWATAAIDPALPHPPV</sequence>
<evidence type="ECO:0000313" key="2">
    <source>
        <dbReference type="Proteomes" id="UP000094622"/>
    </source>
</evidence>
<protein>
    <recommendedName>
        <fullName evidence="3">Glycosyl transferase family 2</fullName>
    </recommendedName>
</protein>
<evidence type="ECO:0000313" key="1">
    <source>
        <dbReference type="EMBL" id="ODN69455.1"/>
    </source>
</evidence>
<proteinExistence type="predicted"/>
<dbReference type="OrthoDB" id="9783791at2"/>
<dbReference type="EMBL" id="MCRJ01000089">
    <property type="protein sequence ID" value="ODN69455.1"/>
    <property type="molecule type" value="Genomic_DNA"/>
</dbReference>
<dbReference type="PANTHER" id="PTHR43179:SF7">
    <property type="entry name" value="RHAMNOSYLTRANSFERASE WBBL"/>
    <property type="match status" value="1"/>
</dbReference>
<comment type="caution">
    <text evidence="1">The sequence shown here is derived from an EMBL/GenBank/DDBJ whole genome shotgun (WGS) entry which is preliminary data.</text>
</comment>
<dbReference type="Proteomes" id="UP000094622">
    <property type="component" value="Unassembled WGS sequence"/>
</dbReference>
<keyword evidence="2" id="KW-1185">Reference proteome</keyword>
<name>A0A1E3GZV3_9HYPH</name>
<dbReference type="InterPro" id="IPR029044">
    <property type="entry name" value="Nucleotide-diphossugar_trans"/>
</dbReference>
<dbReference type="RefSeq" id="WP_069307621.1">
    <property type="nucleotide sequence ID" value="NZ_MCRJ01000089.1"/>
</dbReference>
<dbReference type="Gene3D" id="3.90.550.10">
    <property type="entry name" value="Spore Coat Polysaccharide Biosynthesis Protein SpsA, Chain A"/>
    <property type="match status" value="1"/>
</dbReference>
<dbReference type="SUPFAM" id="SSF53448">
    <property type="entry name" value="Nucleotide-diphospho-sugar transferases"/>
    <property type="match status" value="1"/>
</dbReference>
<dbReference type="PANTHER" id="PTHR43179">
    <property type="entry name" value="RHAMNOSYLTRANSFERASE WBBL"/>
    <property type="match status" value="1"/>
</dbReference>
<evidence type="ECO:0008006" key="3">
    <source>
        <dbReference type="Google" id="ProtNLM"/>
    </source>
</evidence>